<evidence type="ECO:0000313" key="2">
    <source>
        <dbReference type="Proteomes" id="UP000324222"/>
    </source>
</evidence>
<organism evidence="1 2">
    <name type="scientific">Portunus trituberculatus</name>
    <name type="common">Swimming crab</name>
    <name type="synonym">Neptunus trituberculatus</name>
    <dbReference type="NCBI Taxonomy" id="210409"/>
    <lineage>
        <taxon>Eukaryota</taxon>
        <taxon>Metazoa</taxon>
        <taxon>Ecdysozoa</taxon>
        <taxon>Arthropoda</taxon>
        <taxon>Crustacea</taxon>
        <taxon>Multicrustacea</taxon>
        <taxon>Malacostraca</taxon>
        <taxon>Eumalacostraca</taxon>
        <taxon>Eucarida</taxon>
        <taxon>Decapoda</taxon>
        <taxon>Pleocyemata</taxon>
        <taxon>Brachyura</taxon>
        <taxon>Eubrachyura</taxon>
        <taxon>Portunoidea</taxon>
        <taxon>Portunidae</taxon>
        <taxon>Portuninae</taxon>
        <taxon>Portunus</taxon>
    </lineage>
</organism>
<reference evidence="1 2" key="1">
    <citation type="submission" date="2019-05" db="EMBL/GenBank/DDBJ databases">
        <title>Another draft genome of Portunus trituberculatus and its Hox gene families provides insights of decapod evolution.</title>
        <authorList>
            <person name="Jeong J.-H."/>
            <person name="Song I."/>
            <person name="Kim S."/>
            <person name="Choi T."/>
            <person name="Kim D."/>
            <person name="Ryu S."/>
            <person name="Kim W."/>
        </authorList>
    </citation>
    <scope>NUCLEOTIDE SEQUENCE [LARGE SCALE GENOMIC DNA]</scope>
    <source>
        <tissue evidence="1">Muscle</tissue>
    </source>
</reference>
<gene>
    <name evidence="1" type="ORF">E2C01_088660</name>
</gene>
<protein>
    <submittedName>
        <fullName evidence="1">Uncharacterized protein</fullName>
    </submittedName>
</protein>
<name>A0A5B7JKF8_PORTR</name>
<dbReference type="Proteomes" id="UP000324222">
    <property type="component" value="Unassembled WGS sequence"/>
</dbReference>
<dbReference type="EMBL" id="VSRR010095155">
    <property type="protein sequence ID" value="MPC93528.1"/>
    <property type="molecule type" value="Genomic_DNA"/>
</dbReference>
<comment type="caution">
    <text evidence="1">The sequence shown here is derived from an EMBL/GenBank/DDBJ whole genome shotgun (WGS) entry which is preliminary data.</text>
</comment>
<dbReference type="AlphaFoldDB" id="A0A5B7JKF8"/>
<sequence>MSINNADNSIDLQSSSAITMQLEAAKRVLCFRQFWCSNKYIHPSLVLMHLIEAVLHSESNK</sequence>
<keyword evidence="2" id="KW-1185">Reference proteome</keyword>
<evidence type="ECO:0000313" key="1">
    <source>
        <dbReference type="EMBL" id="MPC93528.1"/>
    </source>
</evidence>
<accession>A0A5B7JKF8</accession>
<proteinExistence type="predicted"/>